<dbReference type="EMBL" id="JAEACU010000003">
    <property type="protein sequence ID" value="KAH7538126.1"/>
    <property type="molecule type" value="Genomic_DNA"/>
</dbReference>
<feature type="transmembrane region" description="Helical" evidence="11">
    <location>
        <begin position="549"/>
        <end position="568"/>
    </location>
</feature>
<evidence type="ECO:0000313" key="13">
    <source>
        <dbReference type="Proteomes" id="UP000813462"/>
    </source>
</evidence>
<dbReference type="InterPro" id="IPR030183">
    <property type="entry name" value="SLAC/SLAH"/>
</dbReference>
<feature type="transmembrane region" description="Helical" evidence="11">
    <location>
        <begin position="20"/>
        <end position="45"/>
    </location>
</feature>
<proteinExistence type="inferred from homology"/>
<evidence type="ECO:0000256" key="4">
    <source>
        <dbReference type="ARBA" id="ARBA00022448"/>
    </source>
</evidence>
<evidence type="ECO:0000256" key="5">
    <source>
        <dbReference type="ARBA" id="ARBA00022475"/>
    </source>
</evidence>
<dbReference type="Proteomes" id="UP000813462">
    <property type="component" value="Unassembled WGS sequence"/>
</dbReference>
<gene>
    <name evidence="12" type="ORF">FEM48_Zijuj03G0166000</name>
</gene>
<dbReference type="InterPro" id="IPR004695">
    <property type="entry name" value="SLAC1/Mae1/Ssu1/TehA"/>
</dbReference>
<keyword evidence="7 11" id="KW-1133">Transmembrane helix</keyword>
<evidence type="ECO:0000256" key="8">
    <source>
        <dbReference type="ARBA" id="ARBA00023065"/>
    </source>
</evidence>
<dbReference type="GO" id="GO:0008308">
    <property type="term" value="F:voltage-gated monoatomic anion channel activity"/>
    <property type="evidence" value="ECO:0007669"/>
    <property type="project" value="InterPro"/>
</dbReference>
<feature type="region of interest" description="Disordered" evidence="10">
    <location>
        <begin position="117"/>
        <end position="149"/>
    </location>
</feature>
<organism evidence="12 13">
    <name type="scientific">Ziziphus jujuba var. spinosa</name>
    <dbReference type="NCBI Taxonomy" id="714518"/>
    <lineage>
        <taxon>Eukaryota</taxon>
        <taxon>Viridiplantae</taxon>
        <taxon>Streptophyta</taxon>
        <taxon>Embryophyta</taxon>
        <taxon>Tracheophyta</taxon>
        <taxon>Spermatophyta</taxon>
        <taxon>Magnoliopsida</taxon>
        <taxon>eudicotyledons</taxon>
        <taxon>Gunneridae</taxon>
        <taxon>Pentapetalae</taxon>
        <taxon>rosids</taxon>
        <taxon>fabids</taxon>
        <taxon>Rosales</taxon>
        <taxon>Rhamnaceae</taxon>
        <taxon>Paliureae</taxon>
        <taxon>Ziziphus</taxon>
    </lineage>
</organism>
<name>A0A978VRF1_ZIZJJ</name>
<keyword evidence="9 11" id="KW-0472">Membrane</keyword>
<dbReference type="PANTHER" id="PTHR31269:SF2">
    <property type="entry name" value="S-TYPE ANION CHANNEL SLAH3"/>
    <property type="match status" value="1"/>
</dbReference>
<sequence length="672" mass="75567">MVASAGNSRMLFQTKIGIQAIMSVYVLPAFTVHILRLESFFLLVFCTSGAKFMMENNKVVDSVIPDSPEAPSLIKFISSNKVDGFDKMEETNFQNNGYIPSRFRPLSPATQEIETDIVQSQSDEPETSHQRKQSVSISMPSSPLQRNVENSKKVFFSGETKFNDEMPDPSSTTKTVFIEMPKATKFYSQPMPKGSTFGEAKSTGNIDYHPRIKKLKDKRFDSFKTWSGKLERQFSQLRGRTPQETEPEDVGLRNSGVEALTVDRYFDALEGPELETLRASEEILLPDDRQWPFLLRYPISSFGVCLGVSSQAIMWKTLATSASTNFLHLSLKVNLVLWCISVALIAIVASIYFLKMILYFEAVRREYYHPIRVNFFFAPWVALLFLALGVPPSLTKDLHPSLWYVLMTPILCLELKIYGQWMSGGQRRLSKVANPSNHLSIVGNFVGSLLGATMGLKEGPIFFFAVGLAHYIVLFVTLYQRLPTNETLPKELHPVFFLFVAAPSVASMAWARIQGSFDYGARIAYFIALFLYFSLAVRVNFFRGFKFSLSWWAYTFPMTGAAVATIKYSNEITNVVTQALSVILSLTATLVVTALLVTTILRAFVLQDLFPNDIAIAISDRKPKSHRKWPFHIRNGSSDHSKDIENFLKFSSSDPTDLEASLKPPSSETTSS</sequence>
<dbReference type="Gene3D" id="1.50.10.150">
    <property type="entry name" value="Voltage-dependent anion channel"/>
    <property type="match status" value="1"/>
</dbReference>
<evidence type="ECO:0000256" key="10">
    <source>
        <dbReference type="SAM" id="MobiDB-lite"/>
    </source>
</evidence>
<feature type="transmembrane region" description="Helical" evidence="11">
    <location>
        <begin position="580"/>
        <end position="601"/>
    </location>
</feature>
<comment type="caution">
    <text evidence="12">The sequence shown here is derived from an EMBL/GenBank/DDBJ whole genome shotgun (WGS) entry which is preliminary data.</text>
</comment>
<dbReference type="AlphaFoldDB" id="A0A978VRF1"/>
<feature type="transmembrane region" description="Helical" evidence="11">
    <location>
        <begin position="294"/>
        <end position="315"/>
    </location>
</feature>
<evidence type="ECO:0000313" key="12">
    <source>
        <dbReference type="EMBL" id="KAH7538126.1"/>
    </source>
</evidence>
<feature type="region of interest" description="Disordered" evidence="10">
    <location>
        <begin position="651"/>
        <end position="672"/>
    </location>
</feature>
<keyword evidence="6 11" id="KW-0812">Transmembrane</keyword>
<evidence type="ECO:0000256" key="6">
    <source>
        <dbReference type="ARBA" id="ARBA00022692"/>
    </source>
</evidence>
<evidence type="ECO:0000256" key="9">
    <source>
        <dbReference type="ARBA" id="ARBA00023136"/>
    </source>
</evidence>
<evidence type="ECO:0000256" key="11">
    <source>
        <dbReference type="SAM" id="Phobius"/>
    </source>
</evidence>
<evidence type="ECO:0000256" key="1">
    <source>
        <dbReference type="ARBA" id="ARBA00004127"/>
    </source>
</evidence>
<evidence type="ECO:0000256" key="3">
    <source>
        <dbReference type="ARBA" id="ARBA00007808"/>
    </source>
</evidence>
<feature type="transmembrane region" description="Helical" evidence="11">
    <location>
        <begin position="375"/>
        <end position="395"/>
    </location>
</feature>
<dbReference type="PANTHER" id="PTHR31269">
    <property type="entry name" value="S-TYPE ANION CHANNEL SLAH3"/>
    <property type="match status" value="1"/>
</dbReference>
<dbReference type="CDD" id="cd09323">
    <property type="entry name" value="TDT_SLAC1_like"/>
    <property type="match status" value="1"/>
</dbReference>
<feature type="compositionally biased region" description="Polar residues" evidence="10">
    <location>
        <begin position="133"/>
        <end position="148"/>
    </location>
</feature>
<feature type="transmembrane region" description="Helical" evidence="11">
    <location>
        <begin position="462"/>
        <end position="480"/>
    </location>
</feature>
<dbReference type="InterPro" id="IPR038665">
    <property type="entry name" value="Voltage-dep_anion_channel_sf"/>
</dbReference>
<keyword evidence="8" id="KW-0406">Ion transport</keyword>
<feature type="transmembrane region" description="Helical" evidence="11">
    <location>
        <begin position="492"/>
        <end position="513"/>
    </location>
</feature>
<evidence type="ECO:0008006" key="14">
    <source>
        <dbReference type="Google" id="ProtNLM"/>
    </source>
</evidence>
<keyword evidence="4" id="KW-0813">Transport</keyword>
<evidence type="ECO:0000256" key="7">
    <source>
        <dbReference type="ARBA" id="ARBA00022989"/>
    </source>
</evidence>
<dbReference type="Pfam" id="PF03595">
    <property type="entry name" value="SLAC1"/>
    <property type="match status" value="1"/>
</dbReference>
<comment type="similarity">
    <text evidence="3">Belongs to the SLAC1 S-type anion channel family.</text>
</comment>
<feature type="transmembrane region" description="Helical" evidence="11">
    <location>
        <begin position="335"/>
        <end position="354"/>
    </location>
</feature>
<dbReference type="GO" id="GO:0005886">
    <property type="term" value="C:plasma membrane"/>
    <property type="evidence" value="ECO:0007669"/>
    <property type="project" value="UniProtKB-SubCell"/>
</dbReference>
<evidence type="ECO:0000256" key="2">
    <source>
        <dbReference type="ARBA" id="ARBA00004236"/>
    </source>
</evidence>
<accession>A0A978VRF1</accession>
<reference evidence="12" key="1">
    <citation type="journal article" date="2021" name="Front. Plant Sci.">
        <title>Chromosome-Scale Genome Assembly for Chinese Sour Jujube and Insights Into Its Genome Evolution and Domestication Signature.</title>
        <authorList>
            <person name="Shen L.-Y."/>
            <person name="Luo H."/>
            <person name="Wang X.-L."/>
            <person name="Wang X.-M."/>
            <person name="Qiu X.-J."/>
            <person name="Liu H."/>
            <person name="Zhou S.-S."/>
            <person name="Jia K.-H."/>
            <person name="Nie S."/>
            <person name="Bao Y.-T."/>
            <person name="Zhang R.-G."/>
            <person name="Yun Q.-Z."/>
            <person name="Chai Y.-H."/>
            <person name="Lu J.-Y."/>
            <person name="Li Y."/>
            <person name="Zhao S.-W."/>
            <person name="Mao J.-F."/>
            <person name="Jia S.-G."/>
            <person name="Mao Y.-M."/>
        </authorList>
    </citation>
    <scope>NUCLEOTIDE SEQUENCE</scope>
    <source>
        <strain evidence="12">AT0</strain>
        <tissue evidence="12">Leaf</tissue>
    </source>
</reference>
<dbReference type="GO" id="GO:0006873">
    <property type="term" value="P:intracellular monoatomic ion homeostasis"/>
    <property type="evidence" value="ECO:0007669"/>
    <property type="project" value="InterPro"/>
</dbReference>
<dbReference type="GO" id="GO:0012505">
    <property type="term" value="C:endomembrane system"/>
    <property type="evidence" value="ECO:0007669"/>
    <property type="project" value="UniProtKB-SubCell"/>
</dbReference>
<feature type="transmembrane region" description="Helical" evidence="11">
    <location>
        <begin position="519"/>
        <end position="537"/>
    </location>
</feature>
<comment type="subcellular location">
    <subcellularLocation>
        <location evidence="2">Cell membrane</location>
    </subcellularLocation>
    <subcellularLocation>
        <location evidence="1">Endomembrane system</location>
        <topology evidence="1">Multi-pass membrane protein</topology>
    </subcellularLocation>
</comment>
<protein>
    <recommendedName>
        <fullName evidence="14">S-type anion channel SLAH2-like</fullName>
    </recommendedName>
</protein>
<keyword evidence="5" id="KW-1003">Cell membrane</keyword>